<sequence>MAHKLAFILFFCFCFHAKSQNNDNSNVVGNPSVSEQLFVKYFPNLNQGSEVFEKYPALKSETIKFCSLLECMLLNAYKENDIKLAAEQRLIGIATQLYNEGTPVYLIMGMDSYLTAQEKNQNLEDDNHIVYISYGECTNPPYLREAAEIVNKQTHSLINKTVSK</sequence>
<keyword evidence="3" id="KW-1185">Reference proteome</keyword>
<dbReference type="RefSeq" id="WP_091498903.1">
    <property type="nucleotide sequence ID" value="NZ_FOMH01000019.1"/>
</dbReference>
<proteinExistence type="predicted"/>
<protein>
    <submittedName>
        <fullName evidence="2">Uncharacterized protein</fullName>
    </submittedName>
</protein>
<dbReference type="OrthoDB" id="1360319at2"/>
<reference evidence="3" key="1">
    <citation type="submission" date="2016-10" db="EMBL/GenBank/DDBJ databases">
        <authorList>
            <person name="Varghese N."/>
            <person name="Submissions S."/>
        </authorList>
    </citation>
    <scope>NUCLEOTIDE SEQUENCE [LARGE SCALE GENOMIC DNA]</scope>
    <source>
        <strain evidence="3">CGMCC 1.10370</strain>
    </source>
</reference>
<keyword evidence="1" id="KW-0732">Signal</keyword>
<dbReference type="Proteomes" id="UP000199672">
    <property type="component" value="Unassembled WGS sequence"/>
</dbReference>
<evidence type="ECO:0000313" key="2">
    <source>
        <dbReference type="EMBL" id="SFE05732.1"/>
    </source>
</evidence>
<feature type="chain" id="PRO_5011761572" evidence="1">
    <location>
        <begin position="18"/>
        <end position="164"/>
    </location>
</feature>
<name>A0A1I1XEH2_9FLAO</name>
<evidence type="ECO:0000313" key="3">
    <source>
        <dbReference type="Proteomes" id="UP000199672"/>
    </source>
</evidence>
<evidence type="ECO:0000256" key="1">
    <source>
        <dbReference type="SAM" id="SignalP"/>
    </source>
</evidence>
<organism evidence="2 3">
    <name type="scientific">Flavobacterium phragmitis</name>
    <dbReference type="NCBI Taxonomy" id="739143"/>
    <lineage>
        <taxon>Bacteria</taxon>
        <taxon>Pseudomonadati</taxon>
        <taxon>Bacteroidota</taxon>
        <taxon>Flavobacteriia</taxon>
        <taxon>Flavobacteriales</taxon>
        <taxon>Flavobacteriaceae</taxon>
        <taxon>Flavobacterium</taxon>
    </lineage>
</organism>
<dbReference type="STRING" id="739143.SAMN05216297_11950"/>
<feature type="signal peptide" evidence="1">
    <location>
        <begin position="1"/>
        <end position="17"/>
    </location>
</feature>
<accession>A0A1I1XEH2</accession>
<dbReference type="AlphaFoldDB" id="A0A1I1XEH2"/>
<dbReference type="EMBL" id="FOMH01000019">
    <property type="protein sequence ID" value="SFE05732.1"/>
    <property type="molecule type" value="Genomic_DNA"/>
</dbReference>
<gene>
    <name evidence="2" type="ORF">SAMN05216297_11950</name>
</gene>